<name>A0A195B636_9HYME</name>
<accession>A0A195B636</accession>
<dbReference type="EMBL" id="KQ976579">
    <property type="protein sequence ID" value="KYM79978.1"/>
    <property type="molecule type" value="Genomic_DNA"/>
</dbReference>
<feature type="compositionally biased region" description="Basic residues" evidence="1">
    <location>
        <begin position="86"/>
        <end position="95"/>
    </location>
</feature>
<feature type="region of interest" description="Disordered" evidence="1">
    <location>
        <begin position="61"/>
        <end position="146"/>
    </location>
</feature>
<proteinExistence type="predicted"/>
<evidence type="ECO:0000256" key="1">
    <source>
        <dbReference type="SAM" id="MobiDB-lite"/>
    </source>
</evidence>
<organism evidence="2 3">
    <name type="scientific">Atta colombica</name>
    <dbReference type="NCBI Taxonomy" id="520822"/>
    <lineage>
        <taxon>Eukaryota</taxon>
        <taxon>Metazoa</taxon>
        <taxon>Ecdysozoa</taxon>
        <taxon>Arthropoda</taxon>
        <taxon>Hexapoda</taxon>
        <taxon>Insecta</taxon>
        <taxon>Pterygota</taxon>
        <taxon>Neoptera</taxon>
        <taxon>Endopterygota</taxon>
        <taxon>Hymenoptera</taxon>
        <taxon>Apocrita</taxon>
        <taxon>Aculeata</taxon>
        <taxon>Formicoidea</taxon>
        <taxon>Formicidae</taxon>
        <taxon>Myrmicinae</taxon>
        <taxon>Atta</taxon>
    </lineage>
</organism>
<evidence type="ECO:0000313" key="2">
    <source>
        <dbReference type="EMBL" id="KYM79978.1"/>
    </source>
</evidence>
<protein>
    <submittedName>
        <fullName evidence="2">Uncharacterized protein</fullName>
    </submittedName>
</protein>
<feature type="non-terminal residue" evidence="2">
    <location>
        <position position="1"/>
    </location>
</feature>
<dbReference type="AlphaFoldDB" id="A0A195B636"/>
<reference evidence="2 3" key="1">
    <citation type="submission" date="2015-09" db="EMBL/GenBank/DDBJ databases">
        <title>Atta colombica WGS genome.</title>
        <authorList>
            <person name="Nygaard S."/>
            <person name="Hu H."/>
            <person name="Boomsma J."/>
            <person name="Zhang G."/>
        </authorList>
    </citation>
    <scope>NUCLEOTIDE SEQUENCE [LARGE SCALE GENOMIC DNA]</scope>
    <source>
        <strain evidence="2">Treedump-2</strain>
        <tissue evidence="2">Whole body</tissue>
    </source>
</reference>
<gene>
    <name evidence="2" type="ORF">ALC53_09504</name>
</gene>
<sequence length="159" mass="17545">PPPPPPPPPPSLPSSASFLLSSRVSRPRFALFLAKDRNGVNDSVASKEILDRSWMAAHSLWRLPSRSPVAGGQTRTGIPRQERGERKPRKSRLAKSSKVSRESIAADAPPSRRASPDKSGSMPEDDDAGHKHSRDKREEATSTTALRWTVIPMIRKREI</sequence>
<dbReference type="Proteomes" id="UP000078540">
    <property type="component" value="Unassembled WGS sequence"/>
</dbReference>
<keyword evidence="3" id="KW-1185">Reference proteome</keyword>
<evidence type="ECO:0000313" key="3">
    <source>
        <dbReference type="Proteomes" id="UP000078540"/>
    </source>
</evidence>